<keyword evidence="3" id="KW-1185">Reference proteome</keyword>
<proteinExistence type="predicted"/>
<gene>
    <name evidence="2" type="ORF">GCM10022236_15930</name>
</gene>
<dbReference type="Proteomes" id="UP001501490">
    <property type="component" value="Unassembled WGS sequence"/>
</dbReference>
<dbReference type="PROSITE" id="PS52050">
    <property type="entry name" value="WYL"/>
    <property type="match status" value="1"/>
</dbReference>
<evidence type="ECO:0000313" key="3">
    <source>
        <dbReference type="Proteomes" id="UP001501490"/>
    </source>
</evidence>
<protein>
    <recommendedName>
        <fullName evidence="1">WYL domain-containing protein</fullName>
    </recommendedName>
</protein>
<evidence type="ECO:0000313" key="2">
    <source>
        <dbReference type="EMBL" id="GAA3614809.1"/>
    </source>
</evidence>
<dbReference type="PANTHER" id="PTHR34580:SF3">
    <property type="entry name" value="PROTEIN PAFB"/>
    <property type="match status" value="1"/>
</dbReference>
<accession>A0ABP6ZP05</accession>
<comment type="caution">
    <text evidence="2">The sequence shown here is derived from an EMBL/GenBank/DDBJ whole genome shotgun (WGS) entry which is preliminary data.</text>
</comment>
<reference evidence="3" key="1">
    <citation type="journal article" date="2019" name="Int. J. Syst. Evol. Microbiol.">
        <title>The Global Catalogue of Microorganisms (GCM) 10K type strain sequencing project: providing services to taxonomists for standard genome sequencing and annotation.</title>
        <authorList>
            <consortium name="The Broad Institute Genomics Platform"/>
            <consortium name="The Broad Institute Genome Sequencing Center for Infectious Disease"/>
            <person name="Wu L."/>
            <person name="Ma J."/>
        </authorList>
    </citation>
    <scope>NUCLEOTIDE SEQUENCE [LARGE SCALE GENOMIC DNA]</scope>
    <source>
        <strain evidence="3">JCM 16929</strain>
    </source>
</reference>
<evidence type="ECO:0000259" key="1">
    <source>
        <dbReference type="Pfam" id="PF13280"/>
    </source>
</evidence>
<organism evidence="2 3">
    <name type="scientific">Microlunatus ginsengisoli</name>
    <dbReference type="NCBI Taxonomy" id="363863"/>
    <lineage>
        <taxon>Bacteria</taxon>
        <taxon>Bacillati</taxon>
        <taxon>Actinomycetota</taxon>
        <taxon>Actinomycetes</taxon>
        <taxon>Propionibacteriales</taxon>
        <taxon>Propionibacteriaceae</taxon>
        <taxon>Microlunatus</taxon>
    </lineage>
</organism>
<dbReference type="RefSeq" id="WP_344803156.1">
    <property type="nucleotide sequence ID" value="NZ_BAABAB010000010.1"/>
</dbReference>
<dbReference type="PANTHER" id="PTHR34580">
    <property type="match status" value="1"/>
</dbReference>
<dbReference type="Pfam" id="PF13280">
    <property type="entry name" value="WYL"/>
    <property type="match status" value="1"/>
</dbReference>
<sequence>MPIFADRVAELPRLLDALQYHPGGLRIEDLAREVQRTPQQVREALLAYYTTDFAQVEPNLIGRPPAIEFLSGTAESDDDDPATASVVRLITDEPERELGVDYLPVTELARLYRAGRNQLELDPGNEVLASAVEKLRRGLLPGVTSSGPPLAGERPPGAFARARREQRKVKISYARAWRPGVRDRVIEPYRMIRTRRGWEIDAGPPDDQDRLRTYLLPRVQDFEVLDERFVPPPDLDALLARQRALTKIEMIVPHETRWAVEKYAEQVEVIAENPRTARLRVHLLEPVRFRVGLVLLDGGTRARVVSPAELAGAGRELARVLLAHYDG</sequence>
<name>A0ABP6ZP05_9ACTN</name>
<dbReference type="InterPro" id="IPR051534">
    <property type="entry name" value="CBASS_pafABC_assoc_protein"/>
</dbReference>
<feature type="domain" description="WYL" evidence="1">
    <location>
        <begin position="160"/>
        <end position="224"/>
    </location>
</feature>
<dbReference type="EMBL" id="BAABAB010000010">
    <property type="protein sequence ID" value="GAA3614809.1"/>
    <property type="molecule type" value="Genomic_DNA"/>
</dbReference>
<dbReference type="InterPro" id="IPR026881">
    <property type="entry name" value="WYL_dom"/>
</dbReference>